<dbReference type="STRING" id="4096.A0A1U7UV84"/>
<evidence type="ECO:0000256" key="1">
    <source>
        <dbReference type="SAM" id="MobiDB-lite"/>
    </source>
</evidence>
<dbReference type="RefSeq" id="XP_009758113.1">
    <property type="nucleotide sequence ID" value="XM_009759811.1"/>
</dbReference>
<evidence type="ECO:0000313" key="4">
    <source>
        <dbReference type="RefSeq" id="XP_009758100.1"/>
    </source>
</evidence>
<reference evidence="3 4" key="2">
    <citation type="submission" date="2025-04" db="UniProtKB">
        <authorList>
            <consortium name="RefSeq"/>
        </authorList>
    </citation>
    <scope>IDENTIFICATION</scope>
    <source>
        <tissue evidence="3 4">Leaf</tissue>
    </source>
</reference>
<dbReference type="Proteomes" id="UP000189701">
    <property type="component" value="Unplaced"/>
</dbReference>
<evidence type="ECO:0000313" key="2">
    <source>
        <dbReference type="Proteomes" id="UP000189701"/>
    </source>
</evidence>
<keyword evidence="2" id="KW-1185">Reference proteome</keyword>
<gene>
    <name evidence="3 4 5 6" type="primary">LOC104210820</name>
</gene>
<sequence>MANNDEIELVSDESQGRLVEQESEEVRRLKQQMSHMYQAWVSGQPPPQGPSEGTFTIPLATQPHLPATSDHILPPGYVPNYSFHVGPSTSNVQPPTAQVRNTPLAVSSMRVYTILLSHPVTKPNNELASHAYDGQYHSLNMAFRVSAPYNQTSLYESPVEMKKVAKIGEPDELARRMKSLEQNIKNIQGIGGHKSVPFNYLCIFPHTHLPPGSKTPKFEKYDGHSDPYRPLEKVLQPDEGCRKK</sequence>
<dbReference type="RefSeq" id="XP_009758108.1">
    <property type="nucleotide sequence ID" value="XM_009759806.1"/>
</dbReference>
<feature type="compositionally biased region" description="Acidic residues" evidence="1">
    <location>
        <begin position="1"/>
        <end position="11"/>
    </location>
</feature>
<reference evidence="2" key="1">
    <citation type="journal article" date="2013" name="Genome Biol.">
        <title>Reference genomes and transcriptomes of Nicotiana sylvestris and Nicotiana tomentosiformis.</title>
        <authorList>
            <person name="Sierro N."/>
            <person name="Battey J.N."/>
            <person name="Ouadi S."/>
            <person name="Bovet L."/>
            <person name="Goepfert S."/>
            <person name="Bakaher N."/>
            <person name="Peitsch M.C."/>
            <person name="Ivanov N.V."/>
        </authorList>
    </citation>
    <scope>NUCLEOTIDE SEQUENCE [LARGE SCALE GENOMIC DNA]</scope>
</reference>
<proteinExistence type="predicted"/>
<organism evidence="2 6">
    <name type="scientific">Nicotiana sylvestris</name>
    <name type="common">Wood tobacco</name>
    <name type="synonym">South American tobacco</name>
    <dbReference type="NCBI Taxonomy" id="4096"/>
    <lineage>
        <taxon>Eukaryota</taxon>
        <taxon>Viridiplantae</taxon>
        <taxon>Streptophyta</taxon>
        <taxon>Embryophyta</taxon>
        <taxon>Tracheophyta</taxon>
        <taxon>Spermatophyta</taxon>
        <taxon>Magnoliopsida</taxon>
        <taxon>eudicotyledons</taxon>
        <taxon>Gunneridae</taxon>
        <taxon>Pentapetalae</taxon>
        <taxon>asterids</taxon>
        <taxon>lamiids</taxon>
        <taxon>Solanales</taxon>
        <taxon>Solanaceae</taxon>
        <taxon>Nicotianoideae</taxon>
        <taxon>Nicotianeae</taxon>
        <taxon>Nicotiana</taxon>
    </lineage>
</organism>
<feature type="region of interest" description="Disordered" evidence="1">
    <location>
        <begin position="1"/>
        <end position="20"/>
    </location>
</feature>
<dbReference type="RefSeq" id="XP_009758096.1">
    <property type="nucleotide sequence ID" value="XM_009759794.1"/>
</dbReference>
<evidence type="ECO:0000313" key="6">
    <source>
        <dbReference type="RefSeq" id="XP_009758113.1"/>
    </source>
</evidence>
<feature type="region of interest" description="Disordered" evidence="1">
    <location>
        <begin position="214"/>
        <end position="244"/>
    </location>
</feature>
<name>A0A1U7UV84_NICSY</name>
<accession>A0A1U7UV84</accession>
<dbReference type="AlphaFoldDB" id="A0A1U7UV84"/>
<evidence type="ECO:0000313" key="3">
    <source>
        <dbReference type="RefSeq" id="XP_009758096.1"/>
    </source>
</evidence>
<dbReference type="OrthoDB" id="1303968at2759"/>
<evidence type="ECO:0000313" key="5">
    <source>
        <dbReference type="RefSeq" id="XP_009758108.1"/>
    </source>
</evidence>
<dbReference type="RefSeq" id="XP_009758100.1">
    <property type="nucleotide sequence ID" value="XM_009759798.1"/>
</dbReference>
<protein>
    <submittedName>
        <fullName evidence="3 4">Uncharacterized protein LOC104210820</fullName>
    </submittedName>
</protein>
<feature type="compositionally biased region" description="Basic and acidic residues" evidence="1">
    <location>
        <begin position="216"/>
        <end position="244"/>
    </location>
</feature>